<organism evidence="3 4">
    <name type="scientific">Paramuricea clavata</name>
    <name type="common">Red gorgonian</name>
    <name type="synonym">Violescent sea-whip</name>
    <dbReference type="NCBI Taxonomy" id="317549"/>
    <lineage>
        <taxon>Eukaryota</taxon>
        <taxon>Metazoa</taxon>
        <taxon>Cnidaria</taxon>
        <taxon>Anthozoa</taxon>
        <taxon>Octocorallia</taxon>
        <taxon>Malacalcyonacea</taxon>
        <taxon>Plexauridae</taxon>
        <taxon>Paramuricea</taxon>
    </lineage>
</organism>
<feature type="compositionally biased region" description="Polar residues" evidence="1">
    <location>
        <begin position="155"/>
        <end position="174"/>
    </location>
</feature>
<evidence type="ECO:0000313" key="3">
    <source>
        <dbReference type="EMBL" id="CAB4008671.1"/>
    </source>
</evidence>
<reference evidence="3" key="1">
    <citation type="submission" date="2020-04" db="EMBL/GenBank/DDBJ databases">
        <authorList>
            <person name="Alioto T."/>
            <person name="Alioto T."/>
            <person name="Gomez Garrido J."/>
        </authorList>
    </citation>
    <scope>NUCLEOTIDE SEQUENCE</scope>
    <source>
        <strain evidence="3">A484AB</strain>
    </source>
</reference>
<dbReference type="Proteomes" id="UP001152795">
    <property type="component" value="Unassembled WGS sequence"/>
</dbReference>
<keyword evidence="4" id="KW-1185">Reference proteome</keyword>
<accession>A0A7D9EHM7</accession>
<feature type="transmembrane region" description="Helical" evidence="2">
    <location>
        <begin position="96"/>
        <end position="117"/>
    </location>
</feature>
<protein>
    <submittedName>
        <fullName evidence="3">Uncharacterized protein</fullName>
    </submittedName>
</protein>
<feature type="region of interest" description="Disordered" evidence="1">
    <location>
        <begin position="127"/>
        <end position="174"/>
    </location>
</feature>
<evidence type="ECO:0000256" key="1">
    <source>
        <dbReference type="SAM" id="MobiDB-lite"/>
    </source>
</evidence>
<evidence type="ECO:0000313" key="4">
    <source>
        <dbReference type="Proteomes" id="UP001152795"/>
    </source>
</evidence>
<dbReference type="AlphaFoldDB" id="A0A7D9EHM7"/>
<keyword evidence="2" id="KW-0472">Membrane</keyword>
<feature type="compositionally biased region" description="Basic and acidic residues" evidence="1">
    <location>
        <begin position="133"/>
        <end position="152"/>
    </location>
</feature>
<gene>
    <name evidence="3" type="ORF">PACLA_8A041666</name>
</gene>
<sequence length="267" mass="30505">MFTATFSKMSLQFLRVFVIMNGVFRVETFRYFYHDCSSASNCYMEKYCCPDETGRRRCSETCHCNSDDDCVSQHCCNPYSECAESGCAMELEIPKLLIGGIIISIILLLLILFWCYWRRKGRWCNRSRSNRNSQRDTVRSGNNHERGQRIYHEIPTQTPVVPNNGLSVSPDETQGQIYNPLHTVNDNEFIELNLRVLHLDAELDDDDVEADTPPPSYTLNDPLSSNEFGRNIAGNLDVPPPPYSVDEQTVSTEPNNDPPPSYQITQL</sequence>
<dbReference type="EMBL" id="CACRXK020006194">
    <property type="protein sequence ID" value="CAB4008671.1"/>
    <property type="molecule type" value="Genomic_DNA"/>
</dbReference>
<keyword evidence="2" id="KW-1133">Transmembrane helix</keyword>
<proteinExistence type="predicted"/>
<evidence type="ECO:0000256" key="2">
    <source>
        <dbReference type="SAM" id="Phobius"/>
    </source>
</evidence>
<feature type="compositionally biased region" description="Polar residues" evidence="1">
    <location>
        <begin position="246"/>
        <end position="255"/>
    </location>
</feature>
<comment type="caution">
    <text evidence="3">The sequence shown here is derived from an EMBL/GenBank/DDBJ whole genome shotgun (WGS) entry which is preliminary data.</text>
</comment>
<feature type="compositionally biased region" description="Polar residues" evidence="1">
    <location>
        <begin position="217"/>
        <end position="228"/>
    </location>
</feature>
<feature type="region of interest" description="Disordered" evidence="1">
    <location>
        <begin position="206"/>
        <end position="267"/>
    </location>
</feature>
<name>A0A7D9EHM7_PARCT</name>
<keyword evidence="2" id="KW-0812">Transmembrane</keyword>